<feature type="compositionally biased region" description="Basic residues" evidence="1">
    <location>
        <begin position="423"/>
        <end position="435"/>
    </location>
</feature>
<protein>
    <submittedName>
        <fullName evidence="2">Uncharacterized protein</fullName>
    </submittedName>
</protein>
<dbReference type="ExpressionAtlas" id="A0A2K3CRW4">
    <property type="expression patterns" value="baseline"/>
</dbReference>
<sequence>MDKEVHSAFSDSNLSKLRNCLNQQGEGLVWLEDYMFYSYKKFGRDDVRKLLGNVLEPKALVEIVLRAYGPVFERMDAAADNEPKKKKQKVKVTKEGKRQLLLEEAKMVAPDAIVKDGRFLPLWIKTKVLTKVCWLSQSYALICGSAGIKWSDFSHAFREKGSKGAGRYDVYALLRGWLNAVIMEVTDNKDLGLEFIHMDPNEPVASAVWAKLESMVETYTTNYQAESVWGGDYKLAAFVAPKEKQEGMTEAEKRQVMKDNANALHVRWWAYVQSKNPPLLARMYNFDNDPAPGTTPAPCLGGAPTPVTGAQEQRQGQEPVGPATAAGGNLTAPAAGAAAAVTGAEAAVTGAAAAVTGAAAAATGAAAAVTGAAAAVTGAEAPVTGAAAAVTGAAAAATGAEAAVTGAEAAGQTGNEEAAGRRQGARRRLPAVRRT</sequence>
<accession>A0A2K3CRW4</accession>
<dbReference type="PaxDb" id="3055-EDO97865"/>
<name>A0A2K3CRW4_CHLRE</name>
<dbReference type="RefSeq" id="XP_042915146.1">
    <property type="nucleotide sequence ID" value="XM_043072687.1"/>
</dbReference>
<dbReference type="KEGG" id="cre:CHLRE_17g743250v5"/>
<proteinExistence type="predicted"/>
<dbReference type="AlphaFoldDB" id="A0A2K3CRW4"/>
<feature type="region of interest" description="Disordered" evidence="1">
    <location>
        <begin position="294"/>
        <end position="327"/>
    </location>
</feature>
<dbReference type="Proteomes" id="UP000006906">
    <property type="component" value="Chromosome 17"/>
</dbReference>
<dbReference type="GeneID" id="5726245"/>
<dbReference type="InParanoid" id="A0A2K3CRW4"/>
<evidence type="ECO:0000313" key="3">
    <source>
        <dbReference type="Proteomes" id="UP000006906"/>
    </source>
</evidence>
<evidence type="ECO:0000256" key="1">
    <source>
        <dbReference type="SAM" id="MobiDB-lite"/>
    </source>
</evidence>
<gene>
    <name evidence="2" type="ORF">CHLRE_17g743250v5</name>
</gene>
<dbReference type="InterPro" id="IPR011049">
    <property type="entry name" value="Serralysin-like_metalloprot_C"/>
</dbReference>
<dbReference type="Gene3D" id="2.150.10.10">
    <property type="entry name" value="Serralysin-like metalloprotease, C-terminal"/>
    <property type="match status" value="1"/>
</dbReference>
<evidence type="ECO:0000313" key="2">
    <source>
        <dbReference type="EMBL" id="PNW71021.1"/>
    </source>
</evidence>
<keyword evidence="3" id="KW-1185">Reference proteome</keyword>
<dbReference type="Gramene" id="PNW71021">
    <property type="protein sequence ID" value="PNW71021"/>
    <property type="gene ID" value="CHLRE_17g743250v5"/>
</dbReference>
<dbReference type="EMBL" id="CM008978">
    <property type="protein sequence ID" value="PNW71021.1"/>
    <property type="molecule type" value="Genomic_DNA"/>
</dbReference>
<reference evidence="2 3" key="1">
    <citation type="journal article" date="2007" name="Science">
        <title>The Chlamydomonas genome reveals the evolution of key animal and plant functions.</title>
        <authorList>
            <person name="Merchant S.S."/>
            <person name="Prochnik S.E."/>
            <person name="Vallon O."/>
            <person name="Harris E.H."/>
            <person name="Karpowicz S.J."/>
            <person name="Witman G.B."/>
            <person name="Terry A."/>
            <person name="Salamov A."/>
            <person name="Fritz-Laylin L.K."/>
            <person name="Marechal-Drouard L."/>
            <person name="Marshall W.F."/>
            <person name="Qu L.H."/>
            <person name="Nelson D.R."/>
            <person name="Sanderfoot A.A."/>
            <person name="Spalding M.H."/>
            <person name="Kapitonov V.V."/>
            <person name="Ren Q."/>
            <person name="Ferris P."/>
            <person name="Lindquist E."/>
            <person name="Shapiro H."/>
            <person name="Lucas S.M."/>
            <person name="Grimwood J."/>
            <person name="Schmutz J."/>
            <person name="Cardol P."/>
            <person name="Cerutti H."/>
            <person name="Chanfreau G."/>
            <person name="Chen C.L."/>
            <person name="Cognat V."/>
            <person name="Croft M.T."/>
            <person name="Dent R."/>
            <person name="Dutcher S."/>
            <person name="Fernandez E."/>
            <person name="Fukuzawa H."/>
            <person name="Gonzalez-Ballester D."/>
            <person name="Gonzalez-Halphen D."/>
            <person name="Hallmann A."/>
            <person name="Hanikenne M."/>
            <person name="Hippler M."/>
            <person name="Inwood W."/>
            <person name="Jabbari K."/>
            <person name="Kalanon M."/>
            <person name="Kuras R."/>
            <person name="Lefebvre P.A."/>
            <person name="Lemaire S.D."/>
            <person name="Lobanov A.V."/>
            <person name="Lohr M."/>
            <person name="Manuell A."/>
            <person name="Meier I."/>
            <person name="Mets L."/>
            <person name="Mittag M."/>
            <person name="Mittelmeier T."/>
            <person name="Moroney J.V."/>
            <person name="Moseley J."/>
            <person name="Napoli C."/>
            <person name="Nedelcu A.M."/>
            <person name="Niyogi K."/>
            <person name="Novoselov S.V."/>
            <person name="Paulsen I.T."/>
            <person name="Pazour G."/>
            <person name="Purton S."/>
            <person name="Ral J.P."/>
            <person name="Riano-Pachon D.M."/>
            <person name="Riekhof W."/>
            <person name="Rymarquis L."/>
            <person name="Schroda M."/>
            <person name="Stern D."/>
            <person name="Umen J."/>
            <person name="Willows R."/>
            <person name="Wilson N."/>
            <person name="Zimmer S.L."/>
            <person name="Allmer J."/>
            <person name="Balk J."/>
            <person name="Bisova K."/>
            <person name="Chen C.J."/>
            <person name="Elias M."/>
            <person name="Gendler K."/>
            <person name="Hauser C."/>
            <person name="Lamb M.R."/>
            <person name="Ledford H."/>
            <person name="Long J.C."/>
            <person name="Minagawa J."/>
            <person name="Page M.D."/>
            <person name="Pan J."/>
            <person name="Pootakham W."/>
            <person name="Roje S."/>
            <person name="Rose A."/>
            <person name="Stahlberg E."/>
            <person name="Terauchi A.M."/>
            <person name="Yang P."/>
            <person name="Ball S."/>
            <person name="Bowler C."/>
            <person name="Dieckmann C.L."/>
            <person name="Gladyshev V.N."/>
            <person name="Green P."/>
            <person name="Jorgensen R."/>
            <person name="Mayfield S."/>
            <person name="Mueller-Roeber B."/>
            <person name="Rajamani S."/>
            <person name="Sayre R.T."/>
            <person name="Brokstein P."/>
            <person name="Dubchak I."/>
            <person name="Goodstein D."/>
            <person name="Hornick L."/>
            <person name="Huang Y.W."/>
            <person name="Jhaveri J."/>
            <person name="Luo Y."/>
            <person name="Martinez D."/>
            <person name="Ngau W.C."/>
            <person name="Otillar B."/>
            <person name="Poliakov A."/>
            <person name="Porter A."/>
            <person name="Szajkowski L."/>
            <person name="Werner G."/>
            <person name="Zhou K."/>
            <person name="Grigoriev I.V."/>
            <person name="Rokhsar D.S."/>
            <person name="Grossman A.R."/>
        </authorList>
    </citation>
    <scope>NUCLEOTIDE SEQUENCE [LARGE SCALE GENOMIC DNA]</scope>
    <source>
        <strain evidence="3">CC-503</strain>
    </source>
</reference>
<feature type="region of interest" description="Disordered" evidence="1">
    <location>
        <begin position="407"/>
        <end position="435"/>
    </location>
</feature>
<organism evidence="2 3">
    <name type="scientific">Chlamydomonas reinhardtii</name>
    <name type="common">Chlamydomonas smithii</name>
    <dbReference type="NCBI Taxonomy" id="3055"/>
    <lineage>
        <taxon>Eukaryota</taxon>
        <taxon>Viridiplantae</taxon>
        <taxon>Chlorophyta</taxon>
        <taxon>core chlorophytes</taxon>
        <taxon>Chlorophyceae</taxon>
        <taxon>CS clade</taxon>
        <taxon>Chlamydomonadales</taxon>
        <taxon>Chlamydomonadaceae</taxon>
        <taxon>Chlamydomonas</taxon>
    </lineage>
</organism>